<accession>A0AAN8PCR5</accession>
<reference evidence="4 5" key="1">
    <citation type="submission" date="2024-01" db="EMBL/GenBank/DDBJ databases">
        <title>The genome of the rayed Mediterranean limpet Patella caerulea (Linnaeus, 1758).</title>
        <authorList>
            <person name="Anh-Thu Weber A."/>
            <person name="Halstead-Nussloch G."/>
        </authorList>
    </citation>
    <scope>NUCLEOTIDE SEQUENCE [LARGE SCALE GENOMIC DNA]</scope>
    <source>
        <strain evidence="4">AATW-2023a</strain>
        <tissue evidence="4">Whole specimen</tissue>
    </source>
</reference>
<evidence type="ECO:0000256" key="1">
    <source>
        <dbReference type="SAM" id="MobiDB-lite"/>
    </source>
</evidence>
<keyword evidence="5" id="KW-1185">Reference proteome</keyword>
<dbReference type="EMBL" id="JAZGQO010000011">
    <property type="protein sequence ID" value="KAK6173249.1"/>
    <property type="molecule type" value="Genomic_DNA"/>
</dbReference>
<sequence>MVIMNRFLLLTVIHLTVLTFVNSTCTVDCSDVVEGNTYPHCEFCQKYVTCSNGRATVVYCMDDLVYDVNIGACHYPNVSTCGANYECALNCNGMPDQMYPHCTECSQHILCLSEVSVILDCPQGENFDLVSRKCKDKNKATCGTKQGVVLQITSPTTSPTQPTTSPTSLKTSPTSTTTSPTTSPTSPATSPASPTTSPTSPTTSPTSTTTSPTTPPTSLTTSPTSSTTSPTSPTTSPTSPTTSPTSTTTSPTTPPTSLTTSPTSPTTSPTSPTMSPTSSTMSPTTSPTSPTTSPTSSTSLTTSRISPTTSTISPTTSSSNYVVGKCLQTCEGLKDGNYQCCQSCHFFTSCVNEYMYDKRPCPEDLVWDDAKKNCLRNSTTCFTDTNF</sequence>
<dbReference type="AlphaFoldDB" id="A0AAN8PCR5"/>
<evidence type="ECO:0000313" key="5">
    <source>
        <dbReference type="Proteomes" id="UP001347796"/>
    </source>
</evidence>
<feature type="signal peptide" evidence="2">
    <location>
        <begin position="1"/>
        <end position="23"/>
    </location>
</feature>
<feature type="domain" description="Chitin-binding type-2" evidence="3">
    <location>
        <begin position="88"/>
        <end position="144"/>
    </location>
</feature>
<evidence type="ECO:0000256" key="2">
    <source>
        <dbReference type="SAM" id="SignalP"/>
    </source>
</evidence>
<protein>
    <recommendedName>
        <fullName evidence="3">Chitin-binding type-2 domain-containing protein</fullName>
    </recommendedName>
</protein>
<dbReference type="Pfam" id="PF01607">
    <property type="entry name" value="CBM_14"/>
    <property type="match status" value="2"/>
</dbReference>
<organism evidence="4 5">
    <name type="scientific">Patella caerulea</name>
    <name type="common">Rayed Mediterranean limpet</name>
    <dbReference type="NCBI Taxonomy" id="87958"/>
    <lineage>
        <taxon>Eukaryota</taxon>
        <taxon>Metazoa</taxon>
        <taxon>Spiralia</taxon>
        <taxon>Lophotrochozoa</taxon>
        <taxon>Mollusca</taxon>
        <taxon>Gastropoda</taxon>
        <taxon>Patellogastropoda</taxon>
        <taxon>Patelloidea</taxon>
        <taxon>Patellidae</taxon>
        <taxon>Patella</taxon>
    </lineage>
</organism>
<comment type="caution">
    <text evidence="4">The sequence shown here is derived from an EMBL/GenBank/DDBJ whole genome shotgun (WGS) entry which is preliminary data.</text>
</comment>
<dbReference type="SUPFAM" id="SSF57625">
    <property type="entry name" value="Invertebrate chitin-binding proteins"/>
    <property type="match status" value="2"/>
</dbReference>
<dbReference type="GO" id="GO:0008061">
    <property type="term" value="F:chitin binding"/>
    <property type="evidence" value="ECO:0007669"/>
    <property type="project" value="InterPro"/>
</dbReference>
<dbReference type="Proteomes" id="UP001347796">
    <property type="component" value="Unassembled WGS sequence"/>
</dbReference>
<dbReference type="PRINTS" id="PR01217">
    <property type="entry name" value="PRICHEXTENSN"/>
</dbReference>
<feature type="chain" id="PRO_5042837082" description="Chitin-binding type-2 domain-containing protein" evidence="2">
    <location>
        <begin position="24"/>
        <end position="387"/>
    </location>
</feature>
<keyword evidence="2" id="KW-0732">Signal</keyword>
<dbReference type="InterPro" id="IPR036508">
    <property type="entry name" value="Chitin-bd_dom_sf"/>
</dbReference>
<dbReference type="Gene3D" id="2.170.140.10">
    <property type="entry name" value="Chitin binding domain"/>
    <property type="match status" value="2"/>
</dbReference>
<dbReference type="SMART" id="SM00494">
    <property type="entry name" value="ChtBD2"/>
    <property type="match status" value="3"/>
</dbReference>
<evidence type="ECO:0000259" key="3">
    <source>
        <dbReference type="PROSITE" id="PS50940"/>
    </source>
</evidence>
<feature type="domain" description="Chitin-binding type-2" evidence="3">
    <location>
        <begin position="26"/>
        <end position="83"/>
    </location>
</feature>
<dbReference type="PROSITE" id="PS50940">
    <property type="entry name" value="CHIT_BIND_II"/>
    <property type="match status" value="2"/>
</dbReference>
<feature type="region of interest" description="Disordered" evidence="1">
    <location>
        <begin position="153"/>
        <end position="318"/>
    </location>
</feature>
<gene>
    <name evidence="4" type="ORF">SNE40_016734</name>
</gene>
<dbReference type="GO" id="GO:0005576">
    <property type="term" value="C:extracellular region"/>
    <property type="evidence" value="ECO:0007669"/>
    <property type="project" value="InterPro"/>
</dbReference>
<proteinExistence type="predicted"/>
<name>A0AAN8PCR5_PATCE</name>
<dbReference type="InterPro" id="IPR002557">
    <property type="entry name" value="Chitin-bd_dom"/>
</dbReference>
<evidence type="ECO:0000313" key="4">
    <source>
        <dbReference type="EMBL" id="KAK6173249.1"/>
    </source>
</evidence>